<dbReference type="SUPFAM" id="SSF49899">
    <property type="entry name" value="Concanavalin A-like lectins/glucanases"/>
    <property type="match status" value="1"/>
</dbReference>
<dbReference type="EMBL" id="FNRF01000005">
    <property type="protein sequence ID" value="SEA82252.1"/>
    <property type="molecule type" value="Genomic_DNA"/>
</dbReference>
<dbReference type="InterPro" id="IPR013320">
    <property type="entry name" value="ConA-like_dom_sf"/>
</dbReference>
<evidence type="ECO:0000256" key="1">
    <source>
        <dbReference type="ARBA" id="ARBA00004442"/>
    </source>
</evidence>
<comment type="subcellular location">
    <subcellularLocation>
        <location evidence="1">Cell outer membrane</location>
    </subcellularLocation>
</comment>
<proteinExistence type="predicted"/>
<dbReference type="Proteomes" id="UP000182257">
    <property type="component" value="Unassembled WGS sequence"/>
</dbReference>
<dbReference type="PANTHER" id="PTHR30329:SF21">
    <property type="entry name" value="LIPOPROTEIN YIAD-RELATED"/>
    <property type="match status" value="1"/>
</dbReference>
<evidence type="ECO:0000313" key="8">
    <source>
        <dbReference type="EMBL" id="SEA82252.1"/>
    </source>
</evidence>
<name>A0A1H4ED99_XYLRU</name>
<sequence length="423" mass="47228">MKKLLLLLLAMVAFSATADAQGFLKKLKDKALEKAKDKIENKVERAVDSEMDAVLDGKKGQKNSKAKNQADDAEAVDDTPDAVGQNQKSDFVRGSVILFQDDFANEQMGEFPSKWDVSDGSLETASINGKKYAHSNAPDSRFSPLMENMKSYLPDVFTLEWDEFFCKAGEIPDFLFEFQFLDASGNQTGHIYLRYRPGTPDCYGNYTFKKGGGIDQHVGGSMDWDHLKQYTKVGQWNHFAISFNKRAFKFYLNGTRIINLPNVAAPARFEFIIQDENPYRGVANVVLAKGAVELYQRQATDLSAVEKAIAETGKFVTNNILFETGKATLKPESMEEIQKVADYMKKNPSVRFEVQGHTDNQGSDKINDPLSQQRAEAVVKALAQLGCDEFNLRAVGKGSHEPVADNKTDAGRAQNRRVEFIKK</sequence>
<evidence type="ECO:0000313" key="9">
    <source>
        <dbReference type="Proteomes" id="UP000182257"/>
    </source>
</evidence>
<dbReference type="InterPro" id="IPR006665">
    <property type="entry name" value="OmpA-like"/>
</dbReference>
<reference evidence="8 9" key="1">
    <citation type="submission" date="2016-10" db="EMBL/GenBank/DDBJ databases">
        <authorList>
            <person name="de Groot N.N."/>
        </authorList>
    </citation>
    <scope>NUCLEOTIDE SEQUENCE [LARGE SCALE GENOMIC DNA]</scope>
    <source>
        <strain evidence="8 9">D31d</strain>
    </source>
</reference>
<evidence type="ECO:0000256" key="6">
    <source>
        <dbReference type="SAM" id="SignalP"/>
    </source>
</evidence>
<dbReference type="Gene3D" id="3.30.1330.60">
    <property type="entry name" value="OmpA-like domain"/>
    <property type="match status" value="1"/>
</dbReference>
<dbReference type="SUPFAM" id="SSF103088">
    <property type="entry name" value="OmpA-like"/>
    <property type="match status" value="1"/>
</dbReference>
<keyword evidence="2 4" id="KW-0472">Membrane</keyword>
<evidence type="ECO:0000256" key="2">
    <source>
        <dbReference type="ARBA" id="ARBA00023136"/>
    </source>
</evidence>
<evidence type="ECO:0000259" key="7">
    <source>
        <dbReference type="PROSITE" id="PS51123"/>
    </source>
</evidence>
<dbReference type="OrthoDB" id="1108826at2"/>
<feature type="compositionally biased region" description="Acidic residues" evidence="5">
    <location>
        <begin position="71"/>
        <end position="80"/>
    </location>
</feature>
<feature type="chain" id="PRO_5010198124" evidence="6">
    <location>
        <begin position="19"/>
        <end position="423"/>
    </location>
</feature>
<dbReference type="CDD" id="cd07185">
    <property type="entry name" value="OmpA_C-like"/>
    <property type="match status" value="1"/>
</dbReference>
<dbReference type="RefSeq" id="WP_081353030.1">
    <property type="nucleotide sequence ID" value="NZ_FNRF01000005.1"/>
</dbReference>
<protein>
    <submittedName>
        <fullName evidence="8">Outer membrane protein OmpA</fullName>
    </submittedName>
</protein>
<dbReference type="InterPro" id="IPR036737">
    <property type="entry name" value="OmpA-like_sf"/>
</dbReference>
<evidence type="ECO:0000256" key="3">
    <source>
        <dbReference type="ARBA" id="ARBA00023237"/>
    </source>
</evidence>
<dbReference type="AlphaFoldDB" id="A0A1H4ED99"/>
<dbReference type="GO" id="GO:0009279">
    <property type="term" value="C:cell outer membrane"/>
    <property type="evidence" value="ECO:0007669"/>
    <property type="project" value="UniProtKB-SubCell"/>
</dbReference>
<feature type="signal peptide" evidence="6">
    <location>
        <begin position="1"/>
        <end position="18"/>
    </location>
</feature>
<dbReference type="PROSITE" id="PS51123">
    <property type="entry name" value="OMPA_2"/>
    <property type="match status" value="1"/>
</dbReference>
<evidence type="ECO:0000256" key="4">
    <source>
        <dbReference type="PROSITE-ProRule" id="PRU00473"/>
    </source>
</evidence>
<feature type="domain" description="OmpA-like" evidence="7">
    <location>
        <begin position="309"/>
        <end position="423"/>
    </location>
</feature>
<dbReference type="Pfam" id="PF00691">
    <property type="entry name" value="OmpA"/>
    <property type="match status" value="1"/>
</dbReference>
<dbReference type="PANTHER" id="PTHR30329">
    <property type="entry name" value="STATOR ELEMENT OF FLAGELLAR MOTOR COMPLEX"/>
    <property type="match status" value="1"/>
</dbReference>
<evidence type="ECO:0000256" key="5">
    <source>
        <dbReference type="SAM" id="MobiDB-lite"/>
    </source>
</evidence>
<keyword evidence="6" id="KW-0732">Signal</keyword>
<organism evidence="8 9">
    <name type="scientific">Xylanibacter ruminicola</name>
    <name type="common">Prevotella ruminicola</name>
    <dbReference type="NCBI Taxonomy" id="839"/>
    <lineage>
        <taxon>Bacteria</taxon>
        <taxon>Pseudomonadati</taxon>
        <taxon>Bacteroidota</taxon>
        <taxon>Bacteroidia</taxon>
        <taxon>Bacteroidales</taxon>
        <taxon>Prevotellaceae</taxon>
        <taxon>Xylanibacter</taxon>
    </lineage>
</organism>
<feature type="region of interest" description="Disordered" evidence="5">
    <location>
        <begin position="54"/>
        <end position="86"/>
    </location>
</feature>
<dbReference type="GO" id="GO:0005975">
    <property type="term" value="P:carbohydrate metabolic process"/>
    <property type="evidence" value="ECO:0007669"/>
    <property type="project" value="UniProtKB-ARBA"/>
</dbReference>
<dbReference type="GO" id="GO:0004553">
    <property type="term" value="F:hydrolase activity, hydrolyzing O-glycosyl compounds"/>
    <property type="evidence" value="ECO:0007669"/>
    <property type="project" value="UniProtKB-ARBA"/>
</dbReference>
<dbReference type="PRINTS" id="PR01021">
    <property type="entry name" value="OMPADOMAIN"/>
</dbReference>
<keyword evidence="3" id="KW-0998">Cell outer membrane</keyword>
<dbReference type="InterPro" id="IPR006664">
    <property type="entry name" value="OMP_bac"/>
</dbReference>
<dbReference type="Gene3D" id="2.60.120.560">
    <property type="entry name" value="Exo-inulinase, domain 1"/>
    <property type="match status" value="1"/>
</dbReference>
<gene>
    <name evidence="8" type="ORF">SAMN05216462_2693</name>
</gene>
<accession>A0A1H4ED99</accession>
<dbReference type="InterPro" id="IPR050330">
    <property type="entry name" value="Bact_OuterMem_StrucFunc"/>
</dbReference>